<dbReference type="Gene3D" id="1.25.40.10">
    <property type="entry name" value="Tetratricopeptide repeat domain"/>
    <property type="match status" value="1"/>
</dbReference>
<keyword evidence="2" id="KW-1185">Reference proteome</keyword>
<evidence type="ECO:0000313" key="2">
    <source>
        <dbReference type="Proteomes" id="UP001163739"/>
    </source>
</evidence>
<dbReference type="EMBL" id="CP100390">
    <property type="protein sequence ID" value="UZE97505.1"/>
    <property type="molecule type" value="Genomic_DNA"/>
</dbReference>
<dbReference type="Proteomes" id="UP001163739">
    <property type="component" value="Chromosome"/>
</dbReference>
<name>A0ABY6N5V5_9ALTE</name>
<dbReference type="RefSeq" id="WP_265048978.1">
    <property type="nucleotide sequence ID" value="NZ_CP100390.1"/>
</dbReference>
<evidence type="ECO:0008006" key="3">
    <source>
        <dbReference type="Google" id="ProtNLM"/>
    </source>
</evidence>
<organism evidence="1 2">
    <name type="scientific">Alkalimarinus alittae</name>
    <dbReference type="NCBI Taxonomy" id="2961619"/>
    <lineage>
        <taxon>Bacteria</taxon>
        <taxon>Pseudomonadati</taxon>
        <taxon>Pseudomonadota</taxon>
        <taxon>Gammaproteobacteria</taxon>
        <taxon>Alteromonadales</taxon>
        <taxon>Alteromonadaceae</taxon>
        <taxon>Alkalimarinus</taxon>
    </lineage>
</organism>
<accession>A0ABY6N5V5</accession>
<protein>
    <recommendedName>
        <fullName evidence="3">Tetratricopeptide repeat protein</fullName>
    </recommendedName>
</protein>
<reference evidence="1" key="1">
    <citation type="submission" date="2022-06" db="EMBL/GenBank/DDBJ databases">
        <title>Alkalimarinus sp. nov., isolated from gut of a Alitta virens.</title>
        <authorList>
            <person name="Yang A.I."/>
            <person name="Shin N.-R."/>
        </authorList>
    </citation>
    <scope>NUCLEOTIDE SEQUENCE</scope>
    <source>
        <strain evidence="1">A2M4</strain>
    </source>
</reference>
<dbReference type="InterPro" id="IPR011990">
    <property type="entry name" value="TPR-like_helical_dom_sf"/>
</dbReference>
<proteinExistence type="predicted"/>
<gene>
    <name evidence="1" type="ORF">NKI27_07110</name>
</gene>
<sequence length="277" mass="31753">MHLLFSKKWLLIFIILLPSISVATGLPPEHEAKRLLLAVQHSIDNSQWDKAEEQLKKIAELDVPLDAKFHYLNGQVQLQQSEFDLAQKSFEIYVLQAGEEGEFYIPSLKMITEADEKKNAVVIKKEPVNTADLVLEKNKDSYLESLKTLYLTDSSIDALVLRINSILSTHPYQGARIKQKNANKGAKYSINVNGNELQIQEKKYDRDGAPTLLVSKMDMYGVDPFVKFSCDYDRYICWLYHPVSQYDRWILIDRDEKAAEELSDAMARLIRLLQGGK</sequence>
<evidence type="ECO:0000313" key="1">
    <source>
        <dbReference type="EMBL" id="UZE97505.1"/>
    </source>
</evidence>